<keyword evidence="2" id="KW-0067">ATP-binding</keyword>
<keyword evidence="2" id="KW-0347">Helicase</keyword>
<dbReference type="CDD" id="cd09179">
    <property type="entry name" value="PLDc_N_DEXD_a"/>
    <property type="match status" value="1"/>
</dbReference>
<sequence>MFKELNLKATYSSYEDDIATEFYIPTLKTSKKYDRATAYFSAKALASYAKGMETFGKKGNHCRLIVSEQVSKDDFEQIKKGYELRNSINQEMLSQLKEELSLEEERNISNLAYLISLGIIDVKIAFTEEGIFHDKFGIMEDEIGDIICFRGSNNETAAAFNFNYEAFDITCSWQTSEFDYAKITKCKEVFEKLWTDTEKKIVVRDIDDVVLNEILSYNRGQIIVDKTQLEKDCFLLDYDTELKLEMKTDSSILLN</sequence>
<name>A0A413PMD3_9FIRM</name>
<dbReference type="Gene3D" id="3.30.870.10">
    <property type="entry name" value="Endonuclease Chain A"/>
    <property type="match status" value="1"/>
</dbReference>
<keyword evidence="2" id="KW-0547">Nucleotide-binding</keyword>
<dbReference type="AlphaFoldDB" id="A0A413PMD3"/>
<dbReference type="GO" id="GO:0004386">
    <property type="term" value="F:helicase activity"/>
    <property type="evidence" value="ECO:0007669"/>
    <property type="project" value="UniProtKB-KW"/>
</dbReference>
<dbReference type="InterPro" id="IPR025202">
    <property type="entry name" value="PLD-like_dom"/>
</dbReference>
<comment type="caution">
    <text evidence="2">The sequence shown here is derived from an EMBL/GenBank/DDBJ whole genome shotgun (WGS) entry which is preliminary data.</text>
</comment>
<feature type="non-terminal residue" evidence="2">
    <location>
        <position position="255"/>
    </location>
</feature>
<dbReference type="Pfam" id="PF13091">
    <property type="entry name" value="PLDc_2"/>
    <property type="match status" value="1"/>
</dbReference>
<proteinExistence type="predicted"/>
<feature type="domain" description="Phospholipase D-like" evidence="1">
    <location>
        <begin position="29"/>
        <end position="194"/>
    </location>
</feature>
<keyword evidence="2" id="KW-0378">Hydrolase</keyword>
<protein>
    <submittedName>
        <fullName evidence="2">Helicase</fullName>
    </submittedName>
</protein>
<gene>
    <name evidence="2" type="ORF">DW972_14790</name>
</gene>
<dbReference type="Proteomes" id="UP000286561">
    <property type="component" value="Unassembled WGS sequence"/>
</dbReference>
<organism evidence="2 3">
    <name type="scientific">Anaerobutyricum hallii</name>
    <dbReference type="NCBI Taxonomy" id="39488"/>
    <lineage>
        <taxon>Bacteria</taxon>
        <taxon>Bacillati</taxon>
        <taxon>Bacillota</taxon>
        <taxon>Clostridia</taxon>
        <taxon>Lachnospirales</taxon>
        <taxon>Lachnospiraceae</taxon>
        <taxon>Anaerobutyricum</taxon>
    </lineage>
</organism>
<evidence type="ECO:0000313" key="3">
    <source>
        <dbReference type="Proteomes" id="UP000286561"/>
    </source>
</evidence>
<reference evidence="2 3" key="1">
    <citation type="submission" date="2018-08" db="EMBL/GenBank/DDBJ databases">
        <title>A genome reference for cultivated species of the human gut microbiota.</title>
        <authorList>
            <person name="Zou Y."/>
            <person name="Xue W."/>
            <person name="Luo G."/>
        </authorList>
    </citation>
    <scope>NUCLEOTIDE SEQUENCE [LARGE SCALE GENOMIC DNA]</scope>
    <source>
        <strain evidence="2 3">AM48-23BH</strain>
    </source>
</reference>
<dbReference type="EMBL" id="QSEP01000172">
    <property type="protein sequence ID" value="RGZ77184.1"/>
    <property type="molecule type" value="Genomic_DNA"/>
</dbReference>
<evidence type="ECO:0000259" key="1">
    <source>
        <dbReference type="Pfam" id="PF13091"/>
    </source>
</evidence>
<evidence type="ECO:0000313" key="2">
    <source>
        <dbReference type="EMBL" id="RGZ77184.1"/>
    </source>
</evidence>
<accession>A0A413PMD3</accession>
<dbReference type="RefSeq" id="WP_243007533.1">
    <property type="nucleotide sequence ID" value="NZ_QSEP01000172.1"/>
</dbReference>